<dbReference type="AlphaFoldDB" id="A0A225W081"/>
<organism evidence="3 4">
    <name type="scientific">Phytophthora megakarya</name>
    <dbReference type="NCBI Taxonomy" id="4795"/>
    <lineage>
        <taxon>Eukaryota</taxon>
        <taxon>Sar</taxon>
        <taxon>Stramenopiles</taxon>
        <taxon>Oomycota</taxon>
        <taxon>Peronosporomycetes</taxon>
        <taxon>Peronosporales</taxon>
        <taxon>Peronosporaceae</taxon>
        <taxon>Phytophthora</taxon>
    </lineage>
</organism>
<keyword evidence="4" id="KW-1185">Reference proteome</keyword>
<feature type="compositionally biased region" description="Polar residues" evidence="2">
    <location>
        <begin position="48"/>
        <end position="63"/>
    </location>
</feature>
<feature type="compositionally biased region" description="Basic residues" evidence="2">
    <location>
        <begin position="558"/>
        <end position="571"/>
    </location>
</feature>
<feature type="region of interest" description="Disordered" evidence="2">
    <location>
        <begin position="337"/>
        <end position="659"/>
    </location>
</feature>
<dbReference type="Proteomes" id="UP000198211">
    <property type="component" value="Unassembled WGS sequence"/>
</dbReference>
<evidence type="ECO:0000256" key="1">
    <source>
        <dbReference type="SAM" id="Coils"/>
    </source>
</evidence>
<gene>
    <name evidence="3" type="ORF">PHMEG_00016053</name>
</gene>
<comment type="caution">
    <text evidence="3">The sequence shown here is derived from an EMBL/GenBank/DDBJ whole genome shotgun (WGS) entry which is preliminary data.</text>
</comment>
<feature type="compositionally biased region" description="Low complexity" evidence="2">
    <location>
        <begin position="572"/>
        <end position="586"/>
    </location>
</feature>
<accession>A0A225W081</accession>
<feature type="compositionally biased region" description="Basic residues" evidence="2">
    <location>
        <begin position="448"/>
        <end position="458"/>
    </location>
</feature>
<proteinExistence type="predicted"/>
<dbReference type="OrthoDB" id="10608022at2759"/>
<sequence length="943" mass="102347">MPSSESKPASPSAEASQPPAATPSLPADAPNSSTSTVIKEAPAGELAESSSQTATPVIPSSTAPPVIDMTADDPNSFGDSDSDSDETSVPAPATKTRSNSTYTLENVCQAMDGRLAEMPFYYATLHWGTNVPAAQASLKSAEASRPVMENKLFSEQCARANAKTWAQLFSADRDAAHKEIQLIKSREASLNVQISEMNAVIKIFEIQAFKKSHENLHKILCQADPKETTLTSKLRERNRDLLRRVKRLEKANSALSSRLRLEDMDPEALALMVEGFELDKNDWKTLAPDSQTHHALKAVYKIGLEDGRDHDTLADDIARAKVWFAEIRAEKQRKAEEAAAAGLPAPPPLTVSVRRPSTQVTQDSGVSTSSSPAPSTPQPAVATPTPPQSRSLSITRTGPPVVVGDAGSSTNSKLPSAEPAGSSRSSTVPPAYSPPASTLPVPPVPAGKKGKGKAKRRRIDSDDEDVDFGGDDSGEDALEEGQKSHPSSKSSSKSSSSKPSSSKSSSSKSSVPAPGQHNAGSAPTKVDVTVSDAESMSSPRLTPKRKAAMIGPVFIQVKKSRSKKTGAKSKSGRSSSDESVISVSSEPESESSSDQDSSASEGFEADEDEESELSKLCPKSQCLEDLPDDTLDSKAKSASTTKAGSKPSPKSKKKGFAQVDWEEETVRENQEGDVFEEEIQVVAKDFSVLQEDKYPKLVTLAQRVSILLTPYVAPEFTTVSAQKYWVKLERTFLPSPVPPDAEIKCTTVGIEAFCKFMDPNHAMDLWPEHACLFDTTDFQLDSHISQRADYPERLCGVWRRLRGYGNEKQAVMSFAIYECNHRVSPEAVKRFLSRMAARLSTIKNADERHKFKVTLECLKKVWFTYNKERADRADNLWTFLPGRMWPWCVGPDATLPIETLLDPTPLFYTIENLTWVPGSADWCAEAALVDNSPVCRSTVLHSS</sequence>
<evidence type="ECO:0000313" key="4">
    <source>
        <dbReference type="Proteomes" id="UP000198211"/>
    </source>
</evidence>
<feature type="region of interest" description="Disordered" evidence="2">
    <location>
        <begin position="1"/>
        <end position="98"/>
    </location>
</feature>
<feature type="compositionally biased region" description="Low complexity" evidence="2">
    <location>
        <begin position="639"/>
        <end position="648"/>
    </location>
</feature>
<dbReference type="EMBL" id="NBNE01002259">
    <property type="protein sequence ID" value="OWZ10992.1"/>
    <property type="molecule type" value="Genomic_DNA"/>
</dbReference>
<name>A0A225W081_9STRA</name>
<feature type="compositionally biased region" description="Low complexity" evidence="2">
    <location>
        <begin position="1"/>
        <end position="24"/>
    </location>
</feature>
<feature type="compositionally biased region" description="Low complexity" evidence="2">
    <location>
        <begin position="366"/>
        <end position="383"/>
    </location>
</feature>
<evidence type="ECO:0000313" key="3">
    <source>
        <dbReference type="EMBL" id="OWZ10992.1"/>
    </source>
</evidence>
<feature type="compositionally biased region" description="Low complexity" evidence="2">
    <location>
        <begin position="484"/>
        <end position="510"/>
    </location>
</feature>
<protein>
    <submittedName>
        <fullName evidence="3">Uncharacterized protein</fullName>
    </submittedName>
</protein>
<keyword evidence="1" id="KW-0175">Coiled coil</keyword>
<feature type="coiled-coil region" evidence="1">
    <location>
        <begin position="231"/>
        <end position="258"/>
    </location>
</feature>
<feature type="compositionally biased region" description="Polar residues" evidence="2">
    <location>
        <begin position="355"/>
        <end position="365"/>
    </location>
</feature>
<feature type="compositionally biased region" description="Acidic residues" evidence="2">
    <location>
        <begin position="461"/>
        <end position="479"/>
    </location>
</feature>
<evidence type="ECO:0000256" key="2">
    <source>
        <dbReference type="SAM" id="MobiDB-lite"/>
    </source>
</evidence>
<reference evidence="4" key="1">
    <citation type="submission" date="2017-03" db="EMBL/GenBank/DDBJ databases">
        <title>Phytopthora megakarya and P. palmivora, two closely related causual agents of cacao black pod achieved similar genome size and gene model numbers by different mechanisms.</title>
        <authorList>
            <person name="Ali S."/>
            <person name="Shao J."/>
            <person name="Larry D.J."/>
            <person name="Kronmiller B."/>
            <person name="Shen D."/>
            <person name="Strem M.D."/>
            <person name="Melnick R.L."/>
            <person name="Guiltinan M.J."/>
            <person name="Tyler B.M."/>
            <person name="Meinhardt L.W."/>
            <person name="Bailey B.A."/>
        </authorList>
    </citation>
    <scope>NUCLEOTIDE SEQUENCE [LARGE SCALE GENOMIC DNA]</scope>
    <source>
        <strain evidence="4">zdho120</strain>
    </source>
</reference>